<proteinExistence type="predicted"/>
<feature type="compositionally biased region" description="Polar residues" evidence="1">
    <location>
        <begin position="149"/>
        <end position="158"/>
    </location>
</feature>
<sequence length="200" mass="23010">MAVTEESWRSAERSAKEAFVLQNENEQLKLNLFAASSQIETLTKDLGQLKKKKKSEIFSIRHVISMRGFKKKKKYDMKMGTAEAKSKCKEKEEKIKQLEEEIAIMKELDNGELVELQKKVASYELQLSEQKWDTKEMNKEKSKMEQYNREMQQLQNGISEAMKTASSSSSSSSSDLQSTKSNRSTSSEKMDDGTWKKQVL</sequence>
<name>X6NBT6_RETFI</name>
<dbReference type="Proteomes" id="UP000023152">
    <property type="component" value="Unassembled WGS sequence"/>
</dbReference>
<dbReference type="AlphaFoldDB" id="X6NBT6"/>
<evidence type="ECO:0000313" key="3">
    <source>
        <dbReference type="Proteomes" id="UP000023152"/>
    </source>
</evidence>
<feature type="compositionally biased region" description="Basic and acidic residues" evidence="1">
    <location>
        <begin position="186"/>
        <end position="200"/>
    </location>
</feature>
<protein>
    <submittedName>
        <fullName evidence="2">Erythrocyte binding protein</fullName>
    </submittedName>
</protein>
<keyword evidence="3" id="KW-1185">Reference proteome</keyword>
<reference evidence="2 3" key="1">
    <citation type="journal article" date="2013" name="Curr. Biol.">
        <title>The Genome of the Foraminiferan Reticulomyxa filosa.</title>
        <authorList>
            <person name="Glockner G."/>
            <person name="Hulsmann N."/>
            <person name="Schleicher M."/>
            <person name="Noegel A.A."/>
            <person name="Eichinger L."/>
            <person name="Gallinger C."/>
            <person name="Pawlowski J."/>
            <person name="Sierra R."/>
            <person name="Euteneuer U."/>
            <person name="Pillet L."/>
            <person name="Moustafa A."/>
            <person name="Platzer M."/>
            <person name="Groth M."/>
            <person name="Szafranski K."/>
            <person name="Schliwa M."/>
        </authorList>
    </citation>
    <scope>NUCLEOTIDE SEQUENCE [LARGE SCALE GENOMIC DNA]</scope>
</reference>
<evidence type="ECO:0000313" key="2">
    <source>
        <dbReference type="EMBL" id="ETO23760.1"/>
    </source>
</evidence>
<gene>
    <name evidence="2" type="ORF">RFI_13417</name>
</gene>
<feature type="compositionally biased region" description="Basic and acidic residues" evidence="1">
    <location>
        <begin position="131"/>
        <end position="148"/>
    </location>
</feature>
<feature type="region of interest" description="Disordered" evidence="1">
    <location>
        <begin position="131"/>
        <end position="200"/>
    </location>
</feature>
<organism evidence="2 3">
    <name type="scientific">Reticulomyxa filosa</name>
    <dbReference type="NCBI Taxonomy" id="46433"/>
    <lineage>
        <taxon>Eukaryota</taxon>
        <taxon>Sar</taxon>
        <taxon>Rhizaria</taxon>
        <taxon>Retaria</taxon>
        <taxon>Foraminifera</taxon>
        <taxon>Monothalamids</taxon>
        <taxon>Reticulomyxidae</taxon>
        <taxon>Reticulomyxa</taxon>
    </lineage>
</organism>
<feature type="compositionally biased region" description="Polar residues" evidence="1">
    <location>
        <begin position="175"/>
        <end position="185"/>
    </location>
</feature>
<evidence type="ECO:0000256" key="1">
    <source>
        <dbReference type="SAM" id="MobiDB-lite"/>
    </source>
</evidence>
<dbReference type="EMBL" id="ASPP01009726">
    <property type="protein sequence ID" value="ETO23760.1"/>
    <property type="molecule type" value="Genomic_DNA"/>
</dbReference>
<comment type="caution">
    <text evidence="2">The sequence shown here is derived from an EMBL/GenBank/DDBJ whole genome shotgun (WGS) entry which is preliminary data.</text>
</comment>
<accession>X6NBT6</accession>